<keyword evidence="2" id="KW-0812">Transmembrane</keyword>
<evidence type="ECO:0000256" key="2">
    <source>
        <dbReference type="SAM" id="Phobius"/>
    </source>
</evidence>
<reference evidence="4" key="1">
    <citation type="journal article" date="2008" name="Nat. Genet.">
        <title>The Pristionchus pacificus genome provides a unique perspective on nematode lifestyle and parasitism.</title>
        <authorList>
            <person name="Dieterich C."/>
            <person name="Clifton S.W."/>
            <person name="Schuster L.N."/>
            <person name="Chinwalla A."/>
            <person name="Delehaunty K."/>
            <person name="Dinkelacker I."/>
            <person name="Fulton L."/>
            <person name="Fulton R."/>
            <person name="Godfrey J."/>
            <person name="Minx P."/>
            <person name="Mitreva M."/>
            <person name="Roeseler W."/>
            <person name="Tian H."/>
            <person name="Witte H."/>
            <person name="Yang S.P."/>
            <person name="Wilson R.K."/>
            <person name="Sommer R.J."/>
        </authorList>
    </citation>
    <scope>NUCLEOTIDE SEQUENCE [LARGE SCALE GENOMIC DNA]</scope>
    <source>
        <strain evidence="4">PS312</strain>
    </source>
</reference>
<accession>A0A2A6CLD3</accession>
<evidence type="ECO:0000313" key="4">
    <source>
        <dbReference type="Proteomes" id="UP000005239"/>
    </source>
</evidence>
<dbReference type="PANTHER" id="PTHR22943">
    <property type="entry name" value="7-TRANSMEMBRANE DOMAIN RECEPTOR C.ELEGANS"/>
    <property type="match status" value="1"/>
</dbReference>
<dbReference type="EnsemblMetazoa" id="PPA41157.1">
    <property type="protein sequence ID" value="PPA41157.1"/>
    <property type="gene ID" value="WBGene00279526"/>
</dbReference>
<feature type="compositionally biased region" description="Basic and acidic residues" evidence="1">
    <location>
        <begin position="20"/>
        <end position="35"/>
    </location>
</feature>
<keyword evidence="2" id="KW-0472">Membrane</keyword>
<proteinExistence type="predicted"/>
<feature type="transmembrane region" description="Helical" evidence="2">
    <location>
        <begin position="95"/>
        <end position="120"/>
    </location>
</feature>
<feature type="region of interest" description="Disordered" evidence="1">
    <location>
        <begin position="16"/>
        <end position="35"/>
    </location>
</feature>
<protein>
    <submittedName>
        <fullName evidence="3">G protein-coupled receptor</fullName>
    </submittedName>
</protein>
<feature type="transmembrane region" description="Helical" evidence="2">
    <location>
        <begin position="140"/>
        <end position="167"/>
    </location>
</feature>
<keyword evidence="4" id="KW-1185">Reference proteome</keyword>
<evidence type="ECO:0000313" key="3">
    <source>
        <dbReference type="EnsemblMetazoa" id="PPA41157.1"/>
    </source>
</evidence>
<name>A0A2A6CLD3_PRIPA</name>
<dbReference type="OrthoDB" id="5860156at2759"/>
<dbReference type="AlphaFoldDB" id="A0A2A6CLD3"/>
<dbReference type="PANTHER" id="PTHR22943:SF248">
    <property type="entry name" value="SEVEN TM RECEPTOR"/>
    <property type="match status" value="1"/>
</dbReference>
<organism evidence="3 4">
    <name type="scientific">Pristionchus pacificus</name>
    <name type="common">Parasitic nematode worm</name>
    <dbReference type="NCBI Taxonomy" id="54126"/>
    <lineage>
        <taxon>Eukaryota</taxon>
        <taxon>Metazoa</taxon>
        <taxon>Ecdysozoa</taxon>
        <taxon>Nematoda</taxon>
        <taxon>Chromadorea</taxon>
        <taxon>Rhabditida</taxon>
        <taxon>Rhabditina</taxon>
        <taxon>Diplogasteromorpha</taxon>
        <taxon>Diplogasteroidea</taxon>
        <taxon>Neodiplogasteridae</taxon>
        <taxon>Pristionchus</taxon>
    </lineage>
</organism>
<accession>A0A8R1YWK7</accession>
<gene>
    <name evidence="3" type="primary">WBGene00279526</name>
</gene>
<keyword evidence="2" id="KW-1133">Transmembrane helix</keyword>
<dbReference type="InterPro" id="IPR019428">
    <property type="entry name" value="7TM_GPCR_serpentine_rcpt_Str"/>
</dbReference>
<reference evidence="3" key="2">
    <citation type="submission" date="2022-06" db="UniProtKB">
        <authorList>
            <consortium name="EnsemblMetazoa"/>
        </authorList>
    </citation>
    <scope>IDENTIFICATION</scope>
    <source>
        <strain evidence="3">PS312</strain>
    </source>
</reference>
<evidence type="ECO:0000256" key="1">
    <source>
        <dbReference type="SAM" id="MobiDB-lite"/>
    </source>
</evidence>
<sequence length="236" mass="27402">MLLITFTNERRLYKTPSTNDRLKKESEEQDSHLQAQRREELTLKAQRFLRNDPRHSQFVHDVQHCRLLTTEGVFAMVATTDIVTDKKVICAYTSFYALTFVMIDNNFLYRMFASIFYLYVPTDSGRARLRESALAEKMARLAYAVCSSCAIMVVCFGFMIYAMLYIVHELRVSRIISKKTLRLQRQLFATLCLQGLVIQSCLPAFDCISICLFMLGKFEIVNTPEVEICTHMVRKE</sequence>
<dbReference type="Proteomes" id="UP000005239">
    <property type="component" value="Unassembled WGS sequence"/>
</dbReference>
<dbReference type="Pfam" id="PF10326">
    <property type="entry name" value="7TM_GPCR_Str"/>
    <property type="match status" value="1"/>
</dbReference>